<dbReference type="Proteomes" id="UP001241226">
    <property type="component" value="Chromosome 2"/>
</dbReference>
<organism evidence="1 2">
    <name type="scientific">Vibrio aestuarianus</name>
    <dbReference type="NCBI Taxonomy" id="28171"/>
    <lineage>
        <taxon>Bacteria</taxon>
        <taxon>Pseudomonadati</taxon>
        <taxon>Pseudomonadota</taxon>
        <taxon>Gammaproteobacteria</taxon>
        <taxon>Vibrionales</taxon>
        <taxon>Vibrionaceae</taxon>
        <taxon>Vibrio</taxon>
    </lineage>
</organism>
<proteinExistence type="predicted"/>
<evidence type="ECO:0000313" key="1">
    <source>
        <dbReference type="EMBL" id="WGK87462.1"/>
    </source>
</evidence>
<accession>A0ABD7YR80</accession>
<reference evidence="1 2" key="1">
    <citation type="submission" date="2022-02" db="EMBL/GenBank/DDBJ databases">
        <title>Emergence and expansion in Europe of a Vibrio aestuarianus clonal complex pathogenic for oysters.</title>
        <authorList>
            <person name="Mesnil A."/>
            <person name="Travers M.-A."/>
        </authorList>
    </citation>
    <scope>NUCLEOTIDE SEQUENCE [LARGE SCALE GENOMIC DNA]</scope>
    <source>
        <strain evidence="1 2">U17</strain>
    </source>
</reference>
<evidence type="ECO:0008006" key="3">
    <source>
        <dbReference type="Google" id="ProtNLM"/>
    </source>
</evidence>
<dbReference type="AlphaFoldDB" id="A0ABD7YR80"/>
<name>A0ABD7YR80_9VIBR</name>
<dbReference type="EMBL" id="CP118712">
    <property type="protein sequence ID" value="WGK87462.1"/>
    <property type="molecule type" value="Genomic_DNA"/>
</dbReference>
<dbReference type="RefSeq" id="WP_261926808.1">
    <property type="nucleotide sequence ID" value="NZ_CALYLG010000198.1"/>
</dbReference>
<gene>
    <name evidence="1" type="ORF">PYE67_15220</name>
</gene>
<sequence>MSKYSKSQVIDYIWQYSRYYGNQLAFLEHVEENGSASLVYLFNLLENVLKAHIDDYEETFQNVVRKSYESGLLTKVEHDFLNNKKSGVRKLRNVLAHANLSKFNIRFGNEELLYPLTENDNCQLLYQKLSDIIFNIMLKVAALNLTVDISVNVDSEIKALKLSIMESSPEDILIDKGIDPATLDGWKDLKVSDQYRMAENAQNVKVLTHIFSGLVDEWK</sequence>
<protein>
    <recommendedName>
        <fullName evidence="3">MAE-28990/MAE-18760-like HEPN domain-containing protein</fullName>
    </recommendedName>
</protein>
<evidence type="ECO:0000313" key="2">
    <source>
        <dbReference type="Proteomes" id="UP001241226"/>
    </source>
</evidence>